<feature type="transmembrane region" description="Helical" evidence="12">
    <location>
        <begin position="295"/>
        <end position="313"/>
    </location>
</feature>
<feature type="transmembrane region" description="Helical" evidence="12">
    <location>
        <begin position="209"/>
        <end position="227"/>
    </location>
</feature>
<keyword evidence="7 12" id="KW-1133">Transmembrane helix</keyword>
<feature type="transmembrane region" description="Helical" evidence="12">
    <location>
        <begin position="164"/>
        <end position="188"/>
    </location>
</feature>
<keyword evidence="3" id="KW-0813">Transport</keyword>
<evidence type="ECO:0000256" key="3">
    <source>
        <dbReference type="ARBA" id="ARBA00022448"/>
    </source>
</evidence>
<organism evidence="13 14">
    <name type="scientific">Labrys wisconsinensis</name>
    <dbReference type="NCBI Taxonomy" id="425677"/>
    <lineage>
        <taxon>Bacteria</taxon>
        <taxon>Pseudomonadati</taxon>
        <taxon>Pseudomonadota</taxon>
        <taxon>Alphaproteobacteria</taxon>
        <taxon>Hyphomicrobiales</taxon>
        <taxon>Xanthobacteraceae</taxon>
        <taxon>Labrys</taxon>
    </lineage>
</organism>
<dbReference type="Pfam" id="PF02653">
    <property type="entry name" value="BPD_transp_2"/>
    <property type="match status" value="1"/>
</dbReference>
<evidence type="ECO:0000313" key="13">
    <source>
        <dbReference type="EMBL" id="MDQ0468124.1"/>
    </source>
</evidence>
<evidence type="ECO:0000256" key="4">
    <source>
        <dbReference type="ARBA" id="ARBA00022475"/>
    </source>
</evidence>
<evidence type="ECO:0000256" key="2">
    <source>
        <dbReference type="ARBA" id="ARBA00011262"/>
    </source>
</evidence>
<feature type="transmembrane region" description="Helical" evidence="12">
    <location>
        <begin position="91"/>
        <end position="112"/>
    </location>
</feature>
<feature type="transmembrane region" description="Helical" evidence="12">
    <location>
        <begin position="239"/>
        <end position="257"/>
    </location>
</feature>
<evidence type="ECO:0000313" key="14">
    <source>
        <dbReference type="Proteomes" id="UP001242480"/>
    </source>
</evidence>
<evidence type="ECO:0000256" key="7">
    <source>
        <dbReference type="ARBA" id="ARBA00022989"/>
    </source>
</evidence>
<dbReference type="Proteomes" id="UP001242480">
    <property type="component" value="Unassembled WGS sequence"/>
</dbReference>
<evidence type="ECO:0000256" key="5">
    <source>
        <dbReference type="ARBA" id="ARBA00022519"/>
    </source>
</evidence>
<comment type="function">
    <text evidence="9">Part of the ABC transporter complex LsrABCD involved in autoinducer 2 (AI-2) import. Probably responsible for the translocation of the substrate across the membrane.</text>
</comment>
<feature type="compositionally biased region" description="Polar residues" evidence="11">
    <location>
        <begin position="332"/>
        <end position="344"/>
    </location>
</feature>
<evidence type="ECO:0000256" key="6">
    <source>
        <dbReference type="ARBA" id="ARBA00022692"/>
    </source>
</evidence>
<dbReference type="RefSeq" id="WP_307268760.1">
    <property type="nucleotide sequence ID" value="NZ_JAUSVX010000001.1"/>
</dbReference>
<evidence type="ECO:0000256" key="9">
    <source>
        <dbReference type="ARBA" id="ARBA00025439"/>
    </source>
</evidence>
<gene>
    <name evidence="13" type="ORF">QO011_001119</name>
</gene>
<keyword evidence="6 12" id="KW-0812">Transmembrane</keyword>
<dbReference type="PANTHER" id="PTHR32196">
    <property type="entry name" value="ABC TRANSPORTER PERMEASE PROTEIN YPHD-RELATED-RELATED"/>
    <property type="match status" value="1"/>
</dbReference>
<feature type="transmembrane region" description="Helical" evidence="12">
    <location>
        <begin position="66"/>
        <end position="85"/>
    </location>
</feature>
<dbReference type="InterPro" id="IPR001851">
    <property type="entry name" value="ABC_transp_permease"/>
</dbReference>
<feature type="transmembrane region" description="Helical" evidence="12">
    <location>
        <begin position="7"/>
        <end position="27"/>
    </location>
</feature>
<evidence type="ECO:0000256" key="11">
    <source>
        <dbReference type="SAM" id="MobiDB-lite"/>
    </source>
</evidence>
<keyword evidence="8 12" id="KW-0472">Membrane</keyword>
<sequence length="344" mass="35789">MIERFGTWEGFLGLVAIGFVAYSVAVVPEFATDFNISQAIAGMSERGLIVLPMVLLIIAREIDLSVASTLALASVVFGVAVQAGLPIGAAVAAAVATGAVAGAFNGVLVTVLGLPSLVVTLGTMAMFRGIGYVILGPRSVNVFPDSFTDFGIDNVGSAPIPWTFVPFLVLLPLFVIVLGHTALGRRIYVIGGNPEAARYSGVRVDRIRFGLFVVSGIVAAIAGIVYAARLANSRADNALGMELDIIIIALLGGVSVFGGRGKLIGVFFAMIIIAVLRNVLGLYQISGDAQGTSTGLLLIAALLLNSTVQRIYAKYRIVPKRIQSAGPRSGGQAVTSNEAPNTRM</sequence>
<name>A0ABU0J1K9_9HYPH</name>
<feature type="transmembrane region" description="Helical" evidence="12">
    <location>
        <begin position="264"/>
        <end position="283"/>
    </location>
</feature>
<comment type="subcellular location">
    <subcellularLocation>
        <location evidence="1">Cell membrane</location>
        <topology evidence="1">Multi-pass membrane protein</topology>
    </subcellularLocation>
</comment>
<protein>
    <recommendedName>
        <fullName evidence="10">Autoinducer 2 import system permease protein LsrD</fullName>
    </recommendedName>
</protein>
<dbReference type="CDD" id="cd06579">
    <property type="entry name" value="TM_PBP1_transp_AraH_like"/>
    <property type="match status" value="1"/>
</dbReference>
<keyword evidence="4" id="KW-1003">Cell membrane</keyword>
<proteinExistence type="predicted"/>
<evidence type="ECO:0000256" key="12">
    <source>
        <dbReference type="SAM" id="Phobius"/>
    </source>
</evidence>
<dbReference type="EMBL" id="JAUSVX010000001">
    <property type="protein sequence ID" value="MDQ0468124.1"/>
    <property type="molecule type" value="Genomic_DNA"/>
</dbReference>
<keyword evidence="14" id="KW-1185">Reference proteome</keyword>
<evidence type="ECO:0000256" key="1">
    <source>
        <dbReference type="ARBA" id="ARBA00004651"/>
    </source>
</evidence>
<feature type="region of interest" description="Disordered" evidence="11">
    <location>
        <begin position="324"/>
        <end position="344"/>
    </location>
</feature>
<feature type="transmembrane region" description="Helical" evidence="12">
    <location>
        <begin position="117"/>
        <end position="135"/>
    </location>
</feature>
<comment type="subunit">
    <text evidence="2">The complex is composed of two ATP-binding proteins (LsrA), two transmembrane proteins (LsrC and LsrD) and a solute-binding protein (LsrB).</text>
</comment>
<comment type="caution">
    <text evidence="13">The sequence shown here is derived from an EMBL/GenBank/DDBJ whole genome shotgun (WGS) entry which is preliminary data.</text>
</comment>
<evidence type="ECO:0000256" key="10">
    <source>
        <dbReference type="ARBA" id="ARBA00039381"/>
    </source>
</evidence>
<keyword evidence="5" id="KW-0997">Cell inner membrane</keyword>
<accession>A0ABU0J1K9</accession>
<dbReference type="PANTHER" id="PTHR32196:SF71">
    <property type="entry name" value="AUTOINDUCER 2 IMPORT SYSTEM PERMEASE PROTEIN LSRD"/>
    <property type="match status" value="1"/>
</dbReference>
<feature type="transmembrane region" description="Helical" evidence="12">
    <location>
        <begin position="39"/>
        <end position="59"/>
    </location>
</feature>
<reference evidence="13 14" key="1">
    <citation type="submission" date="2023-07" db="EMBL/GenBank/DDBJ databases">
        <title>Genomic Encyclopedia of Type Strains, Phase IV (KMG-IV): sequencing the most valuable type-strain genomes for metagenomic binning, comparative biology and taxonomic classification.</title>
        <authorList>
            <person name="Goeker M."/>
        </authorList>
    </citation>
    <scope>NUCLEOTIDE SEQUENCE [LARGE SCALE GENOMIC DNA]</scope>
    <source>
        <strain evidence="13 14">DSM 19619</strain>
    </source>
</reference>
<evidence type="ECO:0000256" key="8">
    <source>
        <dbReference type="ARBA" id="ARBA00023136"/>
    </source>
</evidence>